<dbReference type="SMART" id="SM00827">
    <property type="entry name" value="PKS_AT"/>
    <property type="match status" value="1"/>
</dbReference>
<keyword evidence="22" id="KW-0511">Multifunctional enzyme</keyword>
<keyword evidence="21" id="KW-0275">Fatty acid biosynthesis</keyword>
<evidence type="ECO:0000256" key="18">
    <source>
        <dbReference type="ARBA" id="ARBA00023002"/>
    </source>
</evidence>
<evidence type="ECO:0000256" key="50">
    <source>
        <dbReference type="ARBA" id="ARBA00048571"/>
    </source>
</evidence>
<evidence type="ECO:0000256" key="40">
    <source>
        <dbReference type="ARBA" id="ARBA00047578"/>
    </source>
</evidence>
<dbReference type="Pfam" id="PF00698">
    <property type="entry name" value="Acyl_transf_1"/>
    <property type="match status" value="1"/>
</dbReference>
<evidence type="ECO:0000256" key="52">
    <source>
        <dbReference type="ARBA" id="ARBA00048691"/>
    </source>
</evidence>
<evidence type="ECO:0000256" key="25">
    <source>
        <dbReference type="ARBA" id="ARBA00023373"/>
    </source>
</evidence>
<dbReference type="OrthoDB" id="329835at2759"/>
<dbReference type="InterPro" id="IPR020841">
    <property type="entry name" value="PKS_Beta-ketoAc_synthase_dom"/>
</dbReference>
<keyword evidence="19" id="KW-0520">NAD</keyword>
<evidence type="ECO:0000256" key="46">
    <source>
        <dbReference type="ARBA" id="ARBA00048281"/>
    </source>
</evidence>
<evidence type="ECO:0000256" key="22">
    <source>
        <dbReference type="ARBA" id="ARBA00023268"/>
    </source>
</evidence>
<evidence type="ECO:0000256" key="54">
    <source>
        <dbReference type="ARBA" id="ARBA00048935"/>
    </source>
</evidence>
<dbReference type="SUPFAM" id="SSF51735">
    <property type="entry name" value="NAD(P)-binding Rossmann-fold domains"/>
    <property type="match status" value="2"/>
</dbReference>
<comment type="catalytic activity">
    <reaction evidence="37">
        <text>3-oxodecanoyl-[ACP] + NADPH + H(+) = (3R)-hydroxydecanoyl-[ACP] + NADP(+)</text>
        <dbReference type="Rhea" id="RHEA:41856"/>
        <dbReference type="Rhea" id="RHEA-COMP:9637"/>
        <dbReference type="Rhea" id="RHEA-COMP:9638"/>
        <dbReference type="ChEBI" id="CHEBI:15378"/>
        <dbReference type="ChEBI" id="CHEBI:57783"/>
        <dbReference type="ChEBI" id="CHEBI:58349"/>
        <dbReference type="ChEBI" id="CHEBI:78464"/>
        <dbReference type="ChEBI" id="CHEBI:78466"/>
    </reaction>
    <physiologicalReaction direction="left-to-right" evidence="37">
        <dbReference type="Rhea" id="RHEA:41857"/>
    </physiologicalReaction>
</comment>
<evidence type="ECO:0000256" key="60">
    <source>
        <dbReference type="ARBA" id="ARBA00049422"/>
    </source>
</evidence>
<evidence type="ECO:0000313" key="68">
    <source>
        <dbReference type="EMBL" id="OAF68425.1"/>
    </source>
</evidence>
<dbReference type="InterPro" id="IPR009081">
    <property type="entry name" value="PP-bd_ACP"/>
</dbReference>
<evidence type="ECO:0000256" key="47">
    <source>
        <dbReference type="ARBA" id="ARBA00048289"/>
    </source>
</evidence>
<dbReference type="GO" id="GO:0016297">
    <property type="term" value="F:fatty acyl-[ACP] hydrolase activity"/>
    <property type="evidence" value="ECO:0007669"/>
    <property type="project" value="UniProtKB-EC"/>
</dbReference>
<evidence type="ECO:0000256" key="5">
    <source>
        <dbReference type="ARBA" id="ARBA00012948"/>
    </source>
</evidence>
<dbReference type="InterPro" id="IPR036736">
    <property type="entry name" value="ACP-like_sf"/>
</dbReference>
<evidence type="ECO:0000256" key="8">
    <source>
        <dbReference type="ARBA" id="ARBA00022450"/>
    </source>
</evidence>
<comment type="catalytic activity">
    <reaction evidence="29">
        <text>(3R)-hydroxyoctadecanoyl-[ACP] = (2E)-octadecenoyl-[ACP] + H2O</text>
        <dbReference type="Rhea" id="RHEA:41924"/>
        <dbReference type="Rhea" id="RHEA-COMP:9654"/>
        <dbReference type="Rhea" id="RHEA-COMP:9655"/>
        <dbReference type="ChEBI" id="CHEBI:15377"/>
        <dbReference type="ChEBI" id="CHEBI:78488"/>
        <dbReference type="ChEBI" id="CHEBI:78489"/>
    </reaction>
    <physiologicalReaction direction="left-to-right" evidence="29">
        <dbReference type="Rhea" id="RHEA:41925"/>
    </physiologicalReaction>
</comment>
<feature type="active site" description="Proton donor; for dehydratase activity" evidence="64">
    <location>
        <position position="1034"/>
    </location>
</feature>
<evidence type="ECO:0000256" key="45">
    <source>
        <dbReference type="ARBA" id="ARBA00048051"/>
    </source>
</evidence>
<evidence type="ECO:0000256" key="38">
    <source>
        <dbReference type="ARBA" id="ARBA00047451"/>
    </source>
</evidence>
<comment type="catalytic activity">
    <reaction evidence="43">
        <text>3-oxobutanoyl-[ACP] + NADPH + H(+) = (3R)-hydroxybutanoyl-[ACP] + NADP(+)</text>
        <dbReference type="Rhea" id="RHEA:41804"/>
        <dbReference type="Rhea" id="RHEA-COMP:9625"/>
        <dbReference type="Rhea" id="RHEA-COMP:9626"/>
        <dbReference type="ChEBI" id="CHEBI:15378"/>
        <dbReference type="ChEBI" id="CHEBI:57783"/>
        <dbReference type="ChEBI" id="CHEBI:58349"/>
        <dbReference type="ChEBI" id="CHEBI:78450"/>
        <dbReference type="ChEBI" id="CHEBI:78451"/>
    </reaction>
    <physiologicalReaction direction="left-to-right" evidence="43">
        <dbReference type="Rhea" id="RHEA:41805"/>
    </physiologicalReaction>
</comment>
<evidence type="ECO:0000256" key="63">
    <source>
        <dbReference type="ARBA" id="ARBA00049533"/>
    </source>
</evidence>
<comment type="catalytic activity">
    <reaction evidence="56">
        <text>decanoyl-[ACP] + malonyl-[ACP] + H(+) = 3-oxododecanoyl-[ACP] + holo-[ACP] + CO2</text>
        <dbReference type="Rhea" id="RHEA:41868"/>
        <dbReference type="Rhea" id="RHEA-COMP:9623"/>
        <dbReference type="Rhea" id="RHEA-COMP:9640"/>
        <dbReference type="Rhea" id="RHEA-COMP:9641"/>
        <dbReference type="Rhea" id="RHEA-COMP:9685"/>
        <dbReference type="ChEBI" id="CHEBI:15378"/>
        <dbReference type="ChEBI" id="CHEBI:16526"/>
        <dbReference type="ChEBI" id="CHEBI:64479"/>
        <dbReference type="ChEBI" id="CHEBI:78449"/>
        <dbReference type="ChEBI" id="CHEBI:78468"/>
        <dbReference type="ChEBI" id="CHEBI:78469"/>
    </reaction>
    <physiologicalReaction direction="left-to-right" evidence="56">
        <dbReference type="Rhea" id="RHEA:41869"/>
    </physiologicalReaction>
</comment>
<dbReference type="InterPro" id="IPR018201">
    <property type="entry name" value="Ketoacyl_synth_AS"/>
</dbReference>
<protein>
    <recommendedName>
        <fullName evidence="7">Fatty acid synthase</fullName>
        <ecNumber evidence="5">1.1.1.100</ecNumber>
        <ecNumber evidence="2">1.3.1.39</ecNumber>
        <ecNumber evidence="6">2.3.1.41</ecNumber>
        <ecNumber evidence="4">2.3.1.85</ecNumber>
        <ecNumber evidence="3">3.1.2.14</ecNumber>
    </recommendedName>
</protein>
<evidence type="ECO:0000259" key="67">
    <source>
        <dbReference type="PROSITE" id="PS52019"/>
    </source>
</evidence>
<dbReference type="EC" id="3.1.2.14" evidence="3"/>
<evidence type="ECO:0000256" key="16">
    <source>
        <dbReference type="ARBA" id="ARBA00022898"/>
    </source>
</evidence>
<comment type="catalytic activity">
    <reaction evidence="39">
        <text>(2E)-butenoyl-[ACP] + NADPH + H(+) = butanoyl-[ACP] + NADP(+)</text>
        <dbReference type="Rhea" id="RHEA:41812"/>
        <dbReference type="Rhea" id="RHEA-COMP:9627"/>
        <dbReference type="Rhea" id="RHEA-COMP:9628"/>
        <dbReference type="ChEBI" id="CHEBI:15378"/>
        <dbReference type="ChEBI" id="CHEBI:57783"/>
        <dbReference type="ChEBI" id="CHEBI:58349"/>
        <dbReference type="ChEBI" id="CHEBI:78453"/>
        <dbReference type="ChEBI" id="CHEBI:78454"/>
    </reaction>
    <physiologicalReaction direction="left-to-right" evidence="39">
        <dbReference type="Rhea" id="RHEA:41813"/>
    </physiologicalReaction>
</comment>
<dbReference type="SMART" id="SM00829">
    <property type="entry name" value="PKS_ER"/>
    <property type="match status" value="1"/>
</dbReference>
<evidence type="ECO:0000256" key="41">
    <source>
        <dbReference type="ARBA" id="ARBA00047810"/>
    </source>
</evidence>
<evidence type="ECO:0000256" key="32">
    <source>
        <dbReference type="ARBA" id="ARBA00023442"/>
    </source>
</evidence>
<evidence type="ECO:0000256" key="48">
    <source>
        <dbReference type="ARBA" id="ARBA00048420"/>
    </source>
</evidence>
<evidence type="ECO:0000256" key="26">
    <source>
        <dbReference type="ARBA" id="ARBA00023388"/>
    </source>
</evidence>
<comment type="catalytic activity">
    <reaction evidence="52">
        <text>holo-[ACP] + acetyl-CoA = acetyl-[ACP] + CoA</text>
        <dbReference type="Rhea" id="RHEA:41788"/>
        <dbReference type="Rhea" id="RHEA-COMP:9621"/>
        <dbReference type="Rhea" id="RHEA-COMP:9685"/>
        <dbReference type="ChEBI" id="CHEBI:57287"/>
        <dbReference type="ChEBI" id="CHEBI:57288"/>
        <dbReference type="ChEBI" id="CHEBI:64479"/>
        <dbReference type="ChEBI" id="CHEBI:78446"/>
        <dbReference type="EC" id="2.3.1.38"/>
    </reaction>
    <physiologicalReaction direction="left-to-right" evidence="52">
        <dbReference type="Rhea" id="RHEA:41789"/>
    </physiologicalReaction>
</comment>
<dbReference type="SMART" id="SM00822">
    <property type="entry name" value="PKS_KR"/>
    <property type="match status" value="1"/>
</dbReference>
<evidence type="ECO:0000256" key="51">
    <source>
        <dbReference type="ARBA" id="ARBA00048650"/>
    </source>
</evidence>
<dbReference type="InterPro" id="IPR020843">
    <property type="entry name" value="ER"/>
</dbReference>
<reference evidence="68 69" key="1">
    <citation type="submission" date="2016-04" db="EMBL/GenBank/DDBJ databases">
        <title>The genome of Intoshia linei affirms orthonectids as highly simplified spiralians.</title>
        <authorList>
            <person name="Mikhailov K.V."/>
            <person name="Slusarev G.S."/>
            <person name="Nikitin M.A."/>
            <person name="Logacheva M.D."/>
            <person name="Penin A."/>
            <person name="Aleoshin V."/>
            <person name="Panchin Y.V."/>
        </authorList>
    </citation>
    <scope>NUCLEOTIDE SEQUENCE [LARGE SCALE GENOMIC DNA]</scope>
    <source>
        <strain evidence="68">Intl2013</strain>
        <tissue evidence="68">Whole animal</tissue>
    </source>
</reference>
<comment type="caution">
    <text evidence="68">The sequence shown here is derived from an EMBL/GenBank/DDBJ whole genome shotgun (WGS) entry which is preliminary data.</text>
</comment>
<name>A0A177B2C3_9BILA</name>
<dbReference type="SUPFAM" id="SSF47336">
    <property type="entry name" value="ACP-like"/>
    <property type="match status" value="1"/>
</dbReference>
<evidence type="ECO:0000256" key="12">
    <source>
        <dbReference type="ARBA" id="ARBA00022799"/>
    </source>
</evidence>
<comment type="catalytic activity">
    <reaction evidence="50">
        <text>3-oxohexanoyl-[ACP] + NADPH + H(+) = (3R)-hydroxyhexanoyl-[ACP] + NADP(+)</text>
        <dbReference type="Rhea" id="RHEA:41824"/>
        <dbReference type="Rhea" id="RHEA-COMP:9629"/>
        <dbReference type="Rhea" id="RHEA-COMP:9630"/>
        <dbReference type="ChEBI" id="CHEBI:15378"/>
        <dbReference type="ChEBI" id="CHEBI:57783"/>
        <dbReference type="ChEBI" id="CHEBI:58349"/>
        <dbReference type="ChEBI" id="CHEBI:78456"/>
        <dbReference type="ChEBI" id="CHEBI:78457"/>
    </reaction>
    <physiologicalReaction direction="left-to-right" evidence="50">
        <dbReference type="Rhea" id="RHEA:41825"/>
    </physiologicalReaction>
</comment>
<dbReference type="GO" id="GO:0006633">
    <property type="term" value="P:fatty acid biosynthetic process"/>
    <property type="evidence" value="ECO:0007669"/>
    <property type="project" value="UniProtKB-UniPathway"/>
</dbReference>
<comment type="catalytic activity">
    <reaction evidence="24">
        <text>(3R)-hydroxydodecanoyl-[ACP] = (2E)-dodecenoyl-[ACP] + H2O</text>
        <dbReference type="Rhea" id="RHEA:41876"/>
        <dbReference type="Rhea" id="RHEA-COMP:9642"/>
        <dbReference type="Rhea" id="RHEA-COMP:9643"/>
        <dbReference type="ChEBI" id="CHEBI:15377"/>
        <dbReference type="ChEBI" id="CHEBI:78470"/>
        <dbReference type="ChEBI" id="CHEBI:78472"/>
    </reaction>
    <physiologicalReaction direction="left-to-right" evidence="24">
        <dbReference type="Rhea" id="RHEA:41877"/>
    </physiologicalReaction>
</comment>
<evidence type="ECO:0000256" key="4">
    <source>
        <dbReference type="ARBA" id="ARBA00012873"/>
    </source>
</evidence>
<keyword evidence="69" id="KW-1185">Reference proteome</keyword>
<gene>
    <name evidence="68" type="ORF">A3Q56_03845</name>
</gene>
<dbReference type="PROSITE" id="PS52004">
    <property type="entry name" value="KS3_2"/>
    <property type="match status" value="1"/>
</dbReference>
<dbReference type="PROSITE" id="PS50075">
    <property type="entry name" value="CARRIER"/>
    <property type="match status" value="1"/>
</dbReference>
<dbReference type="SUPFAM" id="SSF52151">
    <property type="entry name" value="FabD/lysophospholipase-like"/>
    <property type="match status" value="1"/>
</dbReference>
<keyword evidence="14" id="KW-0276">Fatty acid metabolism</keyword>
<dbReference type="InterPro" id="IPR016036">
    <property type="entry name" value="Malonyl_transacylase_ACP-bd"/>
</dbReference>
<comment type="catalytic activity">
    <reaction evidence="33">
        <text>acetyl-CoA + n malonyl-CoA + 2n NADPH + 2n H(+) = a long-chain fatty acid + (n+1) CoA + n CO2 + 2n NADP(+).</text>
        <dbReference type="EC" id="2.3.1.85"/>
    </reaction>
</comment>
<dbReference type="EC" id="1.3.1.39" evidence="2"/>
<dbReference type="InterPro" id="IPR032821">
    <property type="entry name" value="PKS_assoc"/>
</dbReference>
<evidence type="ECO:0000256" key="53">
    <source>
        <dbReference type="ARBA" id="ARBA00048704"/>
    </source>
</evidence>
<dbReference type="InterPro" id="IPR049391">
    <property type="entry name" value="FAS_pseudo-KR"/>
</dbReference>
<proteinExistence type="predicted"/>
<evidence type="ECO:0000256" key="35">
    <source>
        <dbReference type="ARBA" id="ARBA00047394"/>
    </source>
</evidence>
<evidence type="ECO:0000256" key="39">
    <source>
        <dbReference type="ARBA" id="ARBA00047500"/>
    </source>
</evidence>
<comment type="catalytic activity">
    <reaction evidence="36">
        <text>a (3R)-hydroxyacyl-[ACP] + NADP(+) = a 3-oxoacyl-[ACP] + NADPH + H(+)</text>
        <dbReference type="Rhea" id="RHEA:17397"/>
        <dbReference type="Rhea" id="RHEA-COMP:9916"/>
        <dbReference type="Rhea" id="RHEA-COMP:9945"/>
        <dbReference type="ChEBI" id="CHEBI:15378"/>
        <dbReference type="ChEBI" id="CHEBI:57783"/>
        <dbReference type="ChEBI" id="CHEBI:58349"/>
        <dbReference type="ChEBI" id="CHEBI:78776"/>
        <dbReference type="ChEBI" id="CHEBI:78827"/>
        <dbReference type="EC" id="1.1.1.100"/>
    </reaction>
    <physiologicalReaction direction="right-to-left" evidence="36">
        <dbReference type="Rhea" id="RHEA:17399"/>
    </physiologicalReaction>
</comment>
<dbReference type="InterPro" id="IPR049900">
    <property type="entry name" value="PKS_mFAS_DH"/>
</dbReference>
<evidence type="ECO:0000256" key="62">
    <source>
        <dbReference type="ARBA" id="ARBA00049521"/>
    </source>
</evidence>
<dbReference type="PROSITE" id="PS00606">
    <property type="entry name" value="KS3_1"/>
    <property type="match status" value="1"/>
</dbReference>
<dbReference type="Gene3D" id="3.30.70.3290">
    <property type="match status" value="1"/>
</dbReference>
<dbReference type="SUPFAM" id="SSF55048">
    <property type="entry name" value="Probable ACP-binding domain of malonyl-CoA ACP transacylase"/>
    <property type="match status" value="1"/>
</dbReference>
<evidence type="ECO:0000256" key="33">
    <source>
        <dbReference type="ARBA" id="ARBA00044883"/>
    </source>
</evidence>
<keyword evidence="10" id="KW-0597">Phosphoprotein</keyword>
<evidence type="ECO:0000256" key="55">
    <source>
        <dbReference type="ARBA" id="ARBA00049019"/>
    </source>
</evidence>
<dbReference type="InterPro" id="IPR011032">
    <property type="entry name" value="GroES-like_sf"/>
</dbReference>
<dbReference type="PROSITE" id="PS52019">
    <property type="entry name" value="PKS_MFAS_DH"/>
    <property type="match status" value="1"/>
</dbReference>
<comment type="catalytic activity">
    <reaction evidence="41">
        <text>(2E)-hexadecenoyl-[ACP] + NADPH + H(+) = hexadecanoyl-[ACP] + NADP(+)</text>
        <dbReference type="Rhea" id="RHEA:41912"/>
        <dbReference type="Rhea" id="RHEA-COMP:9651"/>
        <dbReference type="Rhea" id="RHEA-COMP:9652"/>
        <dbReference type="ChEBI" id="CHEBI:15378"/>
        <dbReference type="ChEBI" id="CHEBI:57783"/>
        <dbReference type="ChEBI" id="CHEBI:58349"/>
        <dbReference type="ChEBI" id="CHEBI:78481"/>
        <dbReference type="ChEBI" id="CHEBI:78483"/>
    </reaction>
    <physiologicalReaction direction="left-to-right" evidence="41">
        <dbReference type="Rhea" id="RHEA:41913"/>
    </physiologicalReaction>
</comment>
<dbReference type="GO" id="GO:0004312">
    <property type="term" value="F:fatty acid synthase activity"/>
    <property type="evidence" value="ECO:0007669"/>
    <property type="project" value="UniProtKB-EC"/>
</dbReference>
<comment type="catalytic activity">
    <reaction evidence="25">
        <text>(3R)-hydroxyhexanoyl-[ACP] = (2E)-hexenoyl-[ACP] + H2O</text>
        <dbReference type="Rhea" id="RHEA:41828"/>
        <dbReference type="Rhea" id="RHEA-COMP:9630"/>
        <dbReference type="Rhea" id="RHEA-COMP:9631"/>
        <dbReference type="ChEBI" id="CHEBI:15377"/>
        <dbReference type="ChEBI" id="CHEBI:78457"/>
        <dbReference type="ChEBI" id="CHEBI:78458"/>
    </reaction>
    <physiologicalReaction direction="left-to-right" evidence="25">
        <dbReference type="Rhea" id="RHEA:41829"/>
    </physiologicalReaction>
</comment>
<feature type="region of interest" description="C-terminal hotdog fold" evidence="64">
    <location>
        <begin position="985"/>
        <end position="1128"/>
    </location>
</feature>
<keyword evidence="13" id="KW-0378">Hydrolase</keyword>
<comment type="catalytic activity">
    <reaction evidence="44">
        <text>acetyl-[ACP] + malonyl-[ACP] + H(+) = 3-oxobutanoyl-[ACP] + holo-[ACP] + CO2</text>
        <dbReference type="Rhea" id="RHEA:41800"/>
        <dbReference type="Rhea" id="RHEA-COMP:9621"/>
        <dbReference type="Rhea" id="RHEA-COMP:9623"/>
        <dbReference type="Rhea" id="RHEA-COMP:9625"/>
        <dbReference type="Rhea" id="RHEA-COMP:9685"/>
        <dbReference type="ChEBI" id="CHEBI:15378"/>
        <dbReference type="ChEBI" id="CHEBI:16526"/>
        <dbReference type="ChEBI" id="CHEBI:64479"/>
        <dbReference type="ChEBI" id="CHEBI:78446"/>
        <dbReference type="ChEBI" id="CHEBI:78449"/>
        <dbReference type="ChEBI" id="CHEBI:78450"/>
    </reaction>
    <physiologicalReaction direction="left-to-right" evidence="44">
        <dbReference type="Rhea" id="RHEA:41801"/>
    </physiologicalReaction>
</comment>
<evidence type="ECO:0000256" key="58">
    <source>
        <dbReference type="ARBA" id="ARBA00049263"/>
    </source>
</evidence>
<dbReference type="GO" id="GO:0004313">
    <property type="term" value="F:[acyl-carrier-protein] S-acetyltransferase activity"/>
    <property type="evidence" value="ECO:0007669"/>
    <property type="project" value="UniProtKB-EC"/>
</dbReference>
<organism evidence="68 69">
    <name type="scientific">Intoshia linei</name>
    <dbReference type="NCBI Taxonomy" id="1819745"/>
    <lineage>
        <taxon>Eukaryota</taxon>
        <taxon>Metazoa</taxon>
        <taxon>Spiralia</taxon>
        <taxon>Lophotrochozoa</taxon>
        <taxon>Mesozoa</taxon>
        <taxon>Orthonectida</taxon>
        <taxon>Rhopaluridae</taxon>
        <taxon>Intoshia</taxon>
    </lineage>
</organism>
<evidence type="ECO:0000256" key="9">
    <source>
        <dbReference type="ARBA" id="ARBA00022516"/>
    </source>
</evidence>
<comment type="function">
    <text evidence="32">Fatty acid synthetase is a multifunctional enzyme that catalyzes the de novo biosynthesis of long-chain saturated fatty acids starting from acetyl-CoA and malonyl-CoA in the presence of NADPH. This multifunctional protein contains 7 catalytic activities and a site for the binding of the prosthetic group 4'-phosphopantetheine of the acyl carrier protein ([ACP]) domain.</text>
</comment>
<evidence type="ECO:0000256" key="37">
    <source>
        <dbReference type="ARBA" id="ARBA00047440"/>
    </source>
</evidence>
<evidence type="ECO:0000256" key="13">
    <source>
        <dbReference type="ARBA" id="ARBA00022801"/>
    </source>
</evidence>
<comment type="catalytic activity">
    <reaction evidence="31">
        <text>(3R)-hydroxybutanoyl-[ACP] = (2E)-butenoyl-[ACP] + H2O</text>
        <dbReference type="Rhea" id="RHEA:41808"/>
        <dbReference type="Rhea" id="RHEA-COMP:9626"/>
        <dbReference type="Rhea" id="RHEA-COMP:9627"/>
        <dbReference type="ChEBI" id="CHEBI:15377"/>
        <dbReference type="ChEBI" id="CHEBI:78451"/>
        <dbReference type="ChEBI" id="CHEBI:78453"/>
    </reaction>
    <physiologicalReaction direction="left-to-right" evidence="31">
        <dbReference type="Rhea" id="RHEA:41809"/>
    </physiologicalReaction>
</comment>
<evidence type="ECO:0000256" key="15">
    <source>
        <dbReference type="ARBA" id="ARBA00022857"/>
    </source>
</evidence>
<dbReference type="Gene3D" id="3.40.50.720">
    <property type="entry name" value="NAD(P)-binding Rossmann-like Domain"/>
    <property type="match status" value="1"/>
</dbReference>
<comment type="catalytic activity">
    <reaction evidence="46">
        <text>(2E)-dodecenoyl-[ACP] + NADPH + H(+) = dodecanoyl-[ACP] + NADP(+)</text>
        <dbReference type="Rhea" id="RHEA:41880"/>
        <dbReference type="Rhea" id="RHEA-COMP:9643"/>
        <dbReference type="Rhea" id="RHEA-COMP:9644"/>
        <dbReference type="ChEBI" id="CHEBI:15378"/>
        <dbReference type="ChEBI" id="CHEBI:57783"/>
        <dbReference type="ChEBI" id="CHEBI:58349"/>
        <dbReference type="ChEBI" id="CHEBI:65264"/>
        <dbReference type="ChEBI" id="CHEBI:78472"/>
    </reaction>
    <physiologicalReaction direction="left-to-right" evidence="46">
        <dbReference type="Rhea" id="RHEA:41881"/>
    </physiologicalReaction>
</comment>
<comment type="catalytic activity">
    <reaction evidence="26">
        <text>(3R)-hydroxydecanoyl-[ACP] = (2E)-decenoyl-[ACP] + H2O</text>
        <dbReference type="Rhea" id="RHEA:41860"/>
        <dbReference type="Rhea" id="RHEA-COMP:9638"/>
        <dbReference type="Rhea" id="RHEA-COMP:9639"/>
        <dbReference type="ChEBI" id="CHEBI:15377"/>
        <dbReference type="ChEBI" id="CHEBI:78466"/>
        <dbReference type="ChEBI" id="CHEBI:78467"/>
    </reaction>
    <physiologicalReaction direction="left-to-right" evidence="26">
        <dbReference type="Rhea" id="RHEA:41861"/>
    </physiologicalReaction>
</comment>
<dbReference type="PANTHER" id="PTHR43775">
    <property type="entry name" value="FATTY ACID SYNTHASE"/>
    <property type="match status" value="1"/>
</dbReference>
<dbReference type="Pfam" id="PF00975">
    <property type="entry name" value="Thioesterase"/>
    <property type="match status" value="1"/>
</dbReference>
<dbReference type="Pfam" id="PF00107">
    <property type="entry name" value="ADH_zinc_N"/>
    <property type="match status" value="1"/>
</dbReference>
<dbReference type="GO" id="GO:0019171">
    <property type="term" value="F:(3R)-hydroxyacyl-[acyl-carrier-protein] dehydratase activity"/>
    <property type="evidence" value="ECO:0007669"/>
    <property type="project" value="UniProtKB-EC"/>
</dbReference>
<comment type="catalytic activity">
    <reaction evidence="55">
        <text>(2E)-octadecenoyl-[ACP] + NADPH + H(+) = octadecanoyl-[ACP] + NADP(+)</text>
        <dbReference type="Rhea" id="RHEA:41928"/>
        <dbReference type="Rhea" id="RHEA-COMP:9655"/>
        <dbReference type="Rhea" id="RHEA-COMP:9656"/>
        <dbReference type="ChEBI" id="CHEBI:15378"/>
        <dbReference type="ChEBI" id="CHEBI:57783"/>
        <dbReference type="ChEBI" id="CHEBI:58349"/>
        <dbReference type="ChEBI" id="CHEBI:78489"/>
        <dbReference type="ChEBI" id="CHEBI:78495"/>
    </reaction>
    <physiologicalReaction direction="left-to-right" evidence="55">
        <dbReference type="Rhea" id="RHEA:41929"/>
    </physiologicalReaction>
</comment>
<evidence type="ECO:0000256" key="64">
    <source>
        <dbReference type="PROSITE-ProRule" id="PRU01363"/>
    </source>
</evidence>
<comment type="catalytic activity">
    <reaction evidence="58">
        <text>3-oxododecanoyl-[ACP] + NADPH + H(+) = (3R)-hydroxydodecanoyl-[ACP] + NADP(+)</text>
        <dbReference type="Rhea" id="RHEA:41872"/>
        <dbReference type="Rhea" id="RHEA-COMP:9641"/>
        <dbReference type="Rhea" id="RHEA-COMP:9642"/>
        <dbReference type="ChEBI" id="CHEBI:15378"/>
        <dbReference type="ChEBI" id="CHEBI:57783"/>
        <dbReference type="ChEBI" id="CHEBI:58349"/>
        <dbReference type="ChEBI" id="CHEBI:78469"/>
        <dbReference type="ChEBI" id="CHEBI:78470"/>
    </reaction>
    <physiologicalReaction direction="left-to-right" evidence="58">
        <dbReference type="Rhea" id="RHEA:41873"/>
    </physiologicalReaction>
</comment>
<feature type="domain" description="PKS/mFAS DH" evidence="67">
    <location>
        <begin position="837"/>
        <end position="1128"/>
    </location>
</feature>
<dbReference type="InterPro" id="IPR036291">
    <property type="entry name" value="NAD(P)-bd_dom_sf"/>
</dbReference>
<dbReference type="Gene3D" id="3.40.50.1820">
    <property type="entry name" value="alpha/beta hydrolase"/>
    <property type="match status" value="1"/>
</dbReference>
<dbReference type="InterPro" id="IPR014031">
    <property type="entry name" value="Ketoacyl_synth_C"/>
</dbReference>
<dbReference type="Pfam" id="PF16197">
    <property type="entry name" value="KAsynt_C_assoc"/>
    <property type="match status" value="1"/>
</dbReference>
<dbReference type="InterPro" id="IPR042104">
    <property type="entry name" value="PKS_dehydratase_sf"/>
</dbReference>
<dbReference type="Gene3D" id="3.40.366.10">
    <property type="entry name" value="Malonyl-Coenzyme A Acyl Carrier Protein, domain 2"/>
    <property type="match status" value="1"/>
</dbReference>
<evidence type="ECO:0000256" key="44">
    <source>
        <dbReference type="ARBA" id="ARBA00047961"/>
    </source>
</evidence>
<comment type="catalytic activity">
    <reaction evidence="23">
        <text>(3R)-hydroxyoctanoyl-[ACP] = (2E)-octenoyl-[ACP] + H2O</text>
        <dbReference type="Rhea" id="RHEA:41844"/>
        <dbReference type="Rhea" id="RHEA-COMP:9634"/>
        <dbReference type="Rhea" id="RHEA-COMP:9635"/>
        <dbReference type="ChEBI" id="CHEBI:15377"/>
        <dbReference type="ChEBI" id="CHEBI:78461"/>
        <dbReference type="ChEBI" id="CHEBI:78462"/>
    </reaction>
    <physiologicalReaction direction="left-to-right" evidence="23">
        <dbReference type="Rhea" id="RHEA:41845"/>
    </physiologicalReaction>
</comment>
<feature type="active site" description="Proton acceptor; for dehydratase activity" evidence="64">
    <location>
        <position position="878"/>
    </location>
</feature>
<dbReference type="PANTHER" id="PTHR43775:SF7">
    <property type="entry name" value="FATTY ACID SYNTHASE"/>
    <property type="match status" value="1"/>
</dbReference>
<dbReference type="CDD" id="cd05195">
    <property type="entry name" value="enoyl_red"/>
    <property type="match status" value="1"/>
</dbReference>
<dbReference type="InterPro" id="IPR001227">
    <property type="entry name" value="Ac_transferase_dom_sf"/>
</dbReference>
<dbReference type="InterPro" id="IPR050091">
    <property type="entry name" value="PKS_NRPS_Biosynth_Enz"/>
</dbReference>
<keyword evidence="17" id="KW-0007">Acetylation</keyword>
<dbReference type="Pfam" id="PF02801">
    <property type="entry name" value="Ketoacyl-synt_C"/>
    <property type="match status" value="1"/>
</dbReference>
<comment type="catalytic activity">
    <reaction evidence="63">
        <text>octanoyl-[ACP] + malonyl-[ACP] + H(+) = 3-oxodecanoyl-[ACP] + holo-[ACP] + CO2</text>
        <dbReference type="Rhea" id="RHEA:41852"/>
        <dbReference type="Rhea" id="RHEA-COMP:9623"/>
        <dbReference type="Rhea" id="RHEA-COMP:9636"/>
        <dbReference type="Rhea" id="RHEA-COMP:9637"/>
        <dbReference type="Rhea" id="RHEA-COMP:9685"/>
        <dbReference type="ChEBI" id="CHEBI:15378"/>
        <dbReference type="ChEBI" id="CHEBI:16526"/>
        <dbReference type="ChEBI" id="CHEBI:64479"/>
        <dbReference type="ChEBI" id="CHEBI:78449"/>
        <dbReference type="ChEBI" id="CHEBI:78463"/>
        <dbReference type="ChEBI" id="CHEBI:78464"/>
    </reaction>
    <physiologicalReaction direction="left-to-right" evidence="63">
        <dbReference type="Rhea" id="RHEA:41853"/>
    </physiologicalReaction>
</comment>
<evidence type="ECO:0000313" key="69">
    <source>
        <dbReference type="Proteomes" id="UP000078046"/>
    </source>
</evidence>
<keyword evidence="20" id="KW-0443">Lipid metabolism</keyword>
<dbReference type="SMART" id="SM00825">
    <property type="entry name" value="PKS_KS"/>
    <property type="match status" value="1"/>
</dbReference>
<dbReference type="InterPro" id="IPR013149">
    <property type="entry name" value="ADH-like_C"/>
</dbReference>
<dbReference type="Gene3D" id="3.90.180.10">
    <property type="entry name" value="Medium-chain alcohol dehydrogenases, catalytic domain"/>
    <property type="match status" value="1"/>
</dbReference>
<dbReference type="Pfam" id="PF00550">
    <property type="entry name" value="PP-binding"/>
    <property type="match status" value="1"/>
</dbReference>
<comment type="catalytic activity">
    <reaction evidence="59">
        <text>3-oxohexadecanoyl-[ACP] + NADPH + H(+) = (3R)-hydroxyhexadecanoyl-[ACP] + NADP(+)</text>
        <dbReference type="Rhea" id="RHEA:41904"/>
        <dbReference type="Rhea" id="RHEA-COMP:9649"/>
        <dbReference type="Rhea" id="RHEA-COMP:9650"/>
        <dbReference type="ChEBI" id="CHEBI:15378"/>
        <dbReference type="ChEBI" id="CHEBI:57783"/>
        <dbReference type="ChEBI" id="CHEBI:58349"/>
        <dbReference type="ChEBI" id="CHEBI:78478"/>
        <dbReference type="ChEBI" id="CHEBI:78480"/>
    </reaction>
    <physiologicalReaction direction="left-to-right" evidence="59">
        <dbReference type="Rhea" id="RHEA:41905"/>
    </physiologicalReaction>
</comment>
<dbReference type="EMBL" id="LWCA01000448">
    <property type="protein sequence ID" value="OAF68425.1"/>
    <property type="molecule type" value="Genomic_DNA"/>
</dbReference>
<dbReference type="EC" id="2.3.1.41" evidence="6"/>
<keyword evidence="11" id="KW-0808">Transferase</keyword>
<dbReference type="GO" id="GO:0004316">
    <property type="term" value="F:3-oxoacyl-[acyl-carrier-protein] reductase (NADPH) activity"/>
    <property type="evidence" value="ECO:0007669"/>
    <property type="project" value="UniProtKB-EC"/>
</dbReference>
<dbReference type="GO" id="GO:0141148">
    <property type="term" value="F:enoyl-[acyl-carrier-protein] reductase (NADPH) activity"/>
    <property type="evidence" value="ECO:0007669"/>
    <property type="project" value="UniProtKB-EC"/>
</dbReference>
<evidence type="ECO:0000256" key="27">
    <source>
        <dbReference type="ARBA" id="ARBA00023394"/>
    </source>
</evidence>
<keyword evidence="8" id="KW-0596">Phosphopantetheine</keyword>
<evidence type="ECO:0000256" key="11">
    <source>
        <dbReference type="ARBA" id="ARBA00022679"/>
    </source>
</evidence>
<evidence type="ECO:0000259" key="65">
    <source>
        <dbReference type="PROSITE" id="PS50075"/>
    </source>
</evidence>
<evidence type="ECO:0000256" key="43">
    <source>
        <dbReference type="ARBA" id="ARBA00047953"/>
    </source>
</evidence>
<dbReference type="Gene3D" id="1.10.1200.10">
    <property type="entry name" value="ACP-like"/>
    <property type="match status" value="1"/>
</dbReference>
<comment type="catalytic activity">
    <reaction evidence="53">
        <text>hexadecanoyl-[ACP] + H2O = hexadecanoate + holo-[ACP] + H(+)</text>
        <dbReference type="Rhea" id="RHEA:41932"/>
        <dbReference type="Rhea" id="RHEA-COMP:9652"/>
        <dbReference type="Rhea" id="RHEA-COMP:9685"/>
        <dbReference type="ChEBI" id="CHEBI:7896"/>
        <dbReference type="ChEBI" id="CHEBI:15377"/>
        <dbReference type="ChEBI" id="CHEBI:15378"/>
        <dbReference type="ChEBI" id="CHEBI:64479"/>
        <dbReference type="ChEBI" id="CHEBI:78483"/>
        <dbReference type="EC" id="3.1.2.14"/>
    </reaction>
    <physiologicalReaction direction="left-to-right" evidence="53">
        <dbReference type="Rhea" id="RHEA:41933"/>
    </physiologicalReaction>
</comment>
<evidence type="ECO:0000256" key="7">
    <source>
        <dbReference type="ARBA" id="ARBA00018769"/>
    </source>
</evidence>
<dbReference type="CDD" id="cd00833">
    <property type="entry name" value="PKS"/>
    <property type="match status" value="1"/>
</dbReference>
<keyword evidence="12" id="KW-0702">S-nitrosylation</keyword>
<comment type="catalytic activity">
    <reaction evidence="57">
        <text>(2E)-tetradecenoyl-[ACP] + NADPH + H(+) = tetradecanoyl-[ACP] + NADP(+)</text>
        <dbReference type="Rhea" id="RHEA:41896"/>
        <dbReference type="Rhea" id="RHEA-COMP:9647"/>
        <dbReference type="Rhea" id="RHEA-COMP:9648"/>
        <dbReference type="ChEBI" id="CHEBI:15378"/>
        <dbReference type="ChEBI" id="CHEBI:57783"/>
        <dbReference type="ChEBI" id="CHEBI:58349"/>
        <dbReference type="ChEBI" id="CHEBI:78475"/>
        <dbReference type="ChEBI" id="CHEBI:78477"/>
    </reaction>
    <physiologicalReaction direction="left-to-right" evidence="57">
        <dbReference type="Rhea" id="RHEA:41897"/>
    </physiologicalReaction>
</comment>
<dbReference type="Pfam" id="PF00109">
    <property type="entry name" value="ketoacyl-synt"/>
    <property type="match status" value="1"/>
</dbReference>
<evidence type="ECO:0000256" key="49">
    <source>
        <dbReference type="ARBA" id="ARBA00048506"/>
    </source>
</evidence>
<comment type="catalytic activity">
    <reaction evidence="48">
        <text>(2E)-octenoyl-[ACP] + NADPH + H(+) = octanoyl-[ACP] + NADP(+)</text>
        <dbReference type="Rhea" id="RHEA:41848"/>
        <dbReference type="Rhea" id="RHEA-COMP:9635"/>
        <dbReference type="Rhea" id="RHEA-COMP:9636"/>
        <dbReference type="ChEBI" id="CHEBI:15378"/>
        <dbReference type="ChEBI" id="CHEBI:57783"/>
        <dbReference type="ChEBI" id="CHEBI:58349"/>
        <dbReference type="ChEBI" id="CHEBI:78462"/>
        <dbReference type="ChEBI" id="CHEBI:78463"/>
    </reaction>
    <physiologicalReaction direction="left-to-right" evidence="48">
        <dbReference type="Rhea" id="RHEA:41849"/>
    </physiologicalReaction>
</comment>
<comment type="catalytic activity">
    <reaction evidence="47">
        <text>tetradecanoyl-[ACP] + H2O = tetradecanoate + holo-[ACP] + H(+)</text>
        <dbReference type="Rhea" id="RHEA:30123"/>
        <dbReference type="Rhea" id="RHEA-COMP:9648"/>
        <dbReference type="Rhea" id="RHEA-COMP:9685"/>
        <dbReference type="ChEBI" id="CHEBI:15377"/>
        <dbReference type="ChEBI" id="CHEBI:15378"/>
        <dbReference type="ChEBI" id="CHEBI:30807"/>
        <dbReference type="ChEBI" id="CHEBI:64479"/>
        <dbReference type="ChEBI" id="CHEBI:78477"/>
        <dbReference type="EC" id="3.1.2.14"/>
    </reaction>
    <physiologicalReaction direction="left-to-right" evidence="47">
        <dbReference type="Rhea" id="RHEA:30124"/>
    </physiologicalReaction>
</comment>
<evidence type="ECO:0000256" key="31">
    <source>
        <dbReference type="ARBA" id="ARBA00023402"/>
    </source>
</evidence>
<dbReference type="InterPro" id="IPR016039">
    <property type="entry name" value="Thiolase-like"/>
</dbReference>
<evidence type="ECO:0000256" key="21">
    <source>
        <dbReference type="ARBA" id="ARBA00023160"/>
    </source>
</evidence>
<evidence type="ECO:0000259" key="66">
    <source>
        <dbReference type="PROSITE" id="PS52004"/>
    </source>
</evidence>
<feature type="domain" description="Ketosynthase family 3 (KS3)" evidence="66">
    <location>
        <begin position="5"/>
        <end position="411"/>
    </location>
</feature>
<evidence type="ECO:0000256" key="30">
    <source>
        <dbReference type="ARBA" id="ARBA00023401"/>
    </source>
</evidence>
<comment type="catalytic activity">
    <reaction evidence="51">
        <text>a 2,3-saturated acyl-[ACP] + NADP(+) = a (2E)-enoyl-[ACP] + NADPH + H(+)</text>
        <dbReference type="Rhea" id="RHEA:22564"/>
        <dbReference type="Rhea" id="RHEA-COMP:9925"/>
        <dbReference type="Rhea" id="RHEA-COMP:9926"/>
        <dbReference type="ChEBI" id="CHEBI:15378"/>
        <dbReference type="ChEBI" id="CHEBI:57783"/>
        <dbReference type="ChEBI" id="CHEBI:58349"/>
        <dbReference type="ChEBI" id="CHEBI:78784"/>
        <dbReference type="ChEBI" id="CHEBI:78785"/>
        <dbReference type="EC" id="1.3.1.39"/>
    </reaction>
    <physiologicalReaction direction="right-to-left" evidence="51">
        <dbReference type="Rhea" id="RHEA:22566"/>
    </physiologicalReaction>
</comment>
<comment type="catalytic activity">
    <reaction evidence="30">
        <text>(3R)-hydroxyhexadecanoyl-[ACP] = (2E)-hexadecenoyl-[ACP] + H2O</text>
        <dbReference type="Rhea" id="RHEA:41908"/>
        <dbReference type="Rhea" id="RHEA-COMP:9650"/>
        <dbReference type="Rhea" id="RHEA-COMP:9651"/>
        <dbReference type="ChEBI" id="CHEBI:15377"/>
        <dbReference type="ChEBI" id="CHEBI:78480"/>
        <dbReference type="ChEBI" id="CHEBI:78481"/>
    </reaction>
    <physiologicalReaction direction="left-to-right" evidence="30">
        <dbReference type="Rhea" id="RHEA:41909"/>
    </physiologicalReaction>
</comment>
<dbReference type="EC" id="2.3.1.85" evidence="4"/>
<evidence type="ECO:0000256" key="1">
    <source>
        <dbReference type="ARBA" id="ARBA00005189"/>
    </source>
</evidence>
<evidence type="ECO:0000256" key="36">
    <source>
        <dbReference type="ARBA" id="ARBA00047400"/>
    </source>
</evidence>
<dbReference type="Proteomes" id="UP000078046">
    <property type="component" value="Unassembled WGS sequence"/>
</dbReference>
<comment type="catalytic activity">
    <reaction evidence="35">
        <text>hexanoyl-[ACP] + malonyl-[ACP] + H(+) = 3-oxooctanoyl-[ACP] + holo-[ACP] + CO2</text>
        <dbReference type="Rhea" id="RHEA:41836"/>
        <dbReference type="Rhea" id="RHEA-COMP:9623"/>
        <dbReference type="Rhea" id="RHEA-COMP:9632"/>
        <dbReference type="Rhea" id="RHEA-COMP:9633"/>
        <dbReference type="Rhea" id="RHEA-COMP:9685"/>
        <dbReference type="ChEBI" id="CHEBI:15378"/>
        <dbReference type="ChEBI" id="CHEBI:16526"/>
        <dbReference type="ChEBI" id="CHEBI:64479"/>
        <dbReference type="ChEBI" id="CHEBI:78449"/>
        <dbReference type="ChEBI" id="CHEBI:78459"/>
        <dbReference type="ChEBI" id="CHEBI:78460"/>
    </reaction>
    <physiologicalReaction direction="left-to-right" evidence="35">
        <dbReference type="Rhea" id="RHEA:41837"/>
    </physiologicalReaction>
</comment>
<dbReference type="EC" id="1.1.1.100" evidence="5"/>
<comment type="catalytic activity">
    <reaction evidence="34">
        <text>3-oxooctadecanoyl-[ACP] + NADPH + H(+) = (3R)-hydroxyoctadecanoyl-[ACP] + NADP(+)</text>
        <dbReference type="Rhea" id="RHEA:41920"/>
        <dbReference type="Rhea" id="RHEA-COMP:9653"/>
        <dbReference type="Rhea" id="RHEA-COMP:9654"/>
        <dbReference type="ChEBI" id="CHEBI:15378"/>
        <dbReference type="ChEBI" id="CHEBI:57783"/>
        <dbReference type="ChEBI" id="CHEBI:58349"/>
        <dbReference type="ChEBI" id="CHEBI:78487"/>
        <dbReference type="ChEBI" id="CHEBI:78488"/>
    </reaction>
    <physiologicalReaction direction="left-to-right" evidence="34">
        <dbReference type="Rhea" id="RHEA:41921"/>
    </physiologicalReaction>
</comment>
<dbReference type="InterPro" id="IPR029058">
    <property type="entry name" value="AB_hydrolase_fold"/>
</dbReference>
<evidence type="ECO:0000256" key="56">
    <source>
        <dbReference type="ARBA" id="ARBA00049109"/>
    </source>
</evidence>
<dbReference type="GO" id="GO:0004315">
    <property type="term" value="F:3-oxoacyl-[acyl-carrier-protein] synthase activity"/>
    <property type="evidence" value="ECO:0007669"/>
    <property type="project" value="UniProtKB-EC"/>
</dbReference>
<dbReference type="InterPro" id="IPR001031">
    <property type="entry name" value="Thioesterase"/>
</dbReference>
<evidence type="ECO:0000256" key="2">
    <source>
        <dbReference type="ARBA" id="ARBA00012004"/>
    </source>
</evidence>
<keyword evidence="16" id="KW-0663">Pyridoxal phosphate</keyword>
<dbReference type="InterPro" id="IPR016035">
    <property type="entry name" value="Acyl_Trfase/lysoPLipase"/>
</dbReference>
<dbReference type="UniPathway" id="UPA00094"/>
<dbReference type="Gene3D" id="3.40.47.10">
    <property type="match status" value="1"/>
</dbReference>
<evidence type="ECO:0000256" key="34">
    <source>
        <dbReference type="ARBA" id="ARBA00047300"/>
    </source>
</evidence>
<comment type="catalytic activity">
    <reaction evidence="49">
        <text>a fatty acyl-[ACP] + malonyl-[ACP] + H(+) = a 3-oxoacyl-[ACP] + holo-[ACP] + CO2</text>
        <dbReference type="Rhea" id="RHEA:22836"/>
        <dbReference type="Rhea" id="RHEA-COMP:9623"/>
        <dbReference type="Rhea" id="RHEA-COMP:9685"/>
        <dbReference type="Rhea" id="RHEA-COMP:9916"/>
        <dbReference type="Rhea" id="RHEA-COMP:14125"/>
        <dbReference type="ChEBI" id="CHEBI:15378"/>
        <dbReference type="ChEBI" id="CHEBI:16526"/>
        <dbReference type="ChEBI" id="CHEBI:64479"/>
        <dbReference type="ChEBI" id="CHEBI:78449"/>
        <dbReference type="ChEBI" id="CHEBI:78776"/>
        <dbReference type="ChEBI" id="CHEBI:138651"/>
        <dbReference type="EC" id="2.3.1.41"/>
    </reaction>
    <physiologicalReaction direction="left-to-right" evidence="49">
        <dbReference type="Rhea" id="RHEA:22837"/>
    </physiologicalReaction>
</comment>
<evidence type="ECO:0000256" key="19">
    <source>
        <dbReference type="ARBA" id="ARBA00023027"/>
    </source>
</evidence>
<evidence type="ECO:0000256" key="6">
    <source>
        <dbReference type="ARBA" id="ARBA00013191"/>
    </source>
</evidence>
<evidence type="ECO:0000256" key="42">
    <source>
        <dbReference type="ARBA" id="ARBA00047897"/>
    </source>
</evidence>
<feature type="region of interest" description="N-terminal hotdog fold" evidence="64">
    <location>
        <begin position="837"/>
        <end position="971"/>
    </location>
</feature>
<evidence type="ECO:0000256" key="57">
    <source>
        <dbReference type="ARBA" id="ARBA00049171"/>
    </source>
</evidence>
<feature type="domain" description="Carrier" evidence="65">
    <location>
        <begin position="1965"/>
        <end position="2045"/>
    </location>
</feature>
<comment type="catalytic activity">
    <reaction evidence="28">
        <text>(3R)-hydroxytetradecanoyl-[ACP] = (2E)-tetradecenoyl-[ACP] + H2O</text>
        <dbReference type="Rhea" id="RHEA:41892"/>
        <dbReference type="Rhea" id="RHEA-COMP:9646"/>
        <dbReference type="Rhea" id="RHEA-COMP:9647"/>
        <dbReference type="ChEBI" id="CHEBI:15377"/>
        <dbReference type="ChEBI" id="CHEBI:78474"/>
        <dbReference type="ChEBI" id="CHEBI:78475"/>
    </reaction>
    <physiologicalReaction direction="left-to-right" evidence="28">
        <dbReference type="Rhea" id="RHEA:41893"/>
    </physiologicalReaction>
</comment>
<comment type="catalytic activity">
    <reaction evidence="38">
        <text>tetradecanoyl-[ACP] + malonyl-[ACP] + H(+) = 3-oxohexadecanoyl-[ACP] + holo-[ACP] + CO2</text>
        <dbReference type="Rhea" id="RHEA:41900"/>
        <dbReference type="Rhea" id="RHEA-COMP:9623"/>
        <dbReference type="Rhea" id="RHEA-COMP:9648"/>
        <dbReference type="Rhea" id="RHEA-COMP:9649"/>
        <dbReference type="Rhea" id="RHEA-COMP:9685"/>
        <dbReference type="ChEBI" id="CHEBI:15378"/>
        <dbReference type="ChEBI" id="CHEBI:16526"/>
        <dbReference type="ChEBI" id="CHEBI:64479"/>
        <dbReference type="ChEBI" id="CHEBI:78449"/>
        <dbReference type="ChEBI" id="CHEBI:78477"/>
        <dbReference type="ChEBI" id="CHEBI:78478"/>
    </reaction>
    <physiologicalReaction direction="left-to-right" evidence="38">
        <dbReference type="Rhea" id="RHEA:41901"/>
    </physiologicalReaction>
</comment>
<comment type="catalytic activity">
    <reaction evidence="60">
        <text>3-oxooctanoyl-[ACP] + NADPH + H(+) = (3R)-hydroxyoctanoyl-[ACP] + NADP(+)</text>
        <dbReference type="Rhea" id="RHEA:41840"/>
        <dbReference type="Rhea" id="RHEA-COMP:9633"/>
        <dbReference type="Rhea" id="RHEA-COMP:9634"/>
        <dbReference type="ChEBI" id="CHEBI:15378"/>
        <dbReference type="ChEBI" id="CHEBI:57783"/>
        <dbReference type="ChEBI" id="CHEBI:58349"/>
        <dbReference type="ChEBI" id="CHEBI:78460"/>
        <dbReference type="ChEBI" id="CHEBI:78461"/>
    </reaction>
    <physiologicalReaction direction="left-to-right" evidence="60">
        <dbReference type="Rhea" id="RHEA:41841"/>
    </physiologicalReaction>
</comment>
<evidence type="ECO:0000256" key="14">
    <source>
        <dbReference type="ARBA" id="ARBA00022832"/>
    </source>
</evidence>
<evidence type="ECO:0000256" key="28">
    <source>
        <dbReference type="ARBA" id="ARBA00023398"/>
    </source>
</evidence>
<evidence type="ECO:0000256" key="29">
    <source>
        <dbReference type="ARBA" id="ARBA00023399"/>
    </source>
</evidence>
<keyword evidence="15" id="KW-0521">NADP</keyword>
<dbReference type="InterPro" id="IPR057326">
    <property type="entry name" value="KR_dom"/>
</dbReference>
<dbReference type="InterPro" id="IPR014030">
    <property type="entry name" value="Ketoacyl_synth_N"/>
</dbReference>
<evidence type="ECO:0000256" key="61">
    <source>
        <dbReference type="ARBA" id="ARBA00049449"/>
    </source>
</evidence>
<dbReference type="Pfam" id="PF08659">
    <property type="entry name" value="KR"/>
    <property type="match status" value="1"/>
</dbReference>
<comment type="catalytic activity">
    <reaction evidence="61">
        <text>butanoyl-[ACP] + malonyl-[ACP] + H(+) = 3-oxohexanoyl-[ACP] + holo-[ACP] + CO2</text>
        <dbReference type="Rhea" id="RHEA:41820"/>
        <dbReference type="Rhea" id="RHEA-COMP:9623"/>
        <dbReference type="Rhea" id="RHEA-COMP:9628"/>
        <dbReference type="Rhea" id="RHEA-COMP:9629"/>
        <dbReference type="Rhea" id="RHEA-COMP:9685"/>
        <dbReference type="ChEBI" id="CHEBI:15378"/>
        <dbReference type="ChEBI" id="CHEBI:16526"/>
        <dbReference type="ChEBI" id="CHEBI:64479"/>
        <dbReference type="ChEBI" id="CHEBI:78449"/>
        <dbReference type="ChEBI" id="CHEBI:78454"/>
        <dbReference type="ChEBI" id="CHEBI:78456"/>
    </reaction>
    <physiologicalReaction direction="left-to-right" evidence="61">
        <dbReference type="Rhea" id="RHEA:41821"/>
    </physiologicalReaction>
</comment>
<comment type="catalytic activity">
    <reaction evidence="42">
        <text>(2E)-hexenoyl-[ACP] + NADPH + H(+) = hexanoyl-[ACP] + NADP(+)</text>
        <dbReference type="Rhea" id="RHEA:41832"/>
        <dbReference type="Rhea" id="RHEA-COMP:9631"/>
        <dbReference type="Rhea" id="RHEA-COMP:9632"/>
        <dbReference type="ChEBI" id="CHEBI:15378"/>
        <dbReference type="ChEBI" id="CHEBI:57783"/>
        <dbReference type="ChEBI" id="CHEBI:58349"/>
        <dbReference type="ChEBI" id="CHEBI:78458"/>
        <dbReference type="ChEBI" id="CHEBI:78459"/>
    </reaction>
    <physiologicalReaction direction="left-to-right" evidence="42">
        <dbReference type="Rhea" id="RHEA:41833"/>
    </physiologicalReaction>
</comment>
<dbReference type="InterPro" id="IPR014043">
    <property type="entry name" value="Acyl_transferase_dom"/>
</dbReference>
<dbReference type="SUPFAM" id="SSF53901">
    <property type="entry name" value="Thiolase-like"/>
    <property type="match status" value="1"/>
</dbReference>
<evidence type="ECO:0000256" key="10">
    <source>
        <dbReference type="ARBA" id="ARBA00022553"/>
    </source>
</evidence>
<comment type="catalytic activity">
    <reaction evidence="40">
        <text>dodecanoyl-[ACP] + malonyl-[ACP] + H(+) = 3-oxotetradecanoyl-[ACP] + holo-[ACP] + CO2</text>
        <dbReference type="Rhea" id="RHEA:41884"/>
        <dbReference type="Rhea" id="RHEA-COMP:9623"/>
        <dbReference type="Rhea" id="RHEA-COMP:9644"/>
        <dbReference type="Rhea" id="RHEA-COMP:9645"/>
        <dbReference type="Rhea" id="RHEA-COMP:9685"/>
        <dbReference type="ChEBI" id="CHEBI:15378"/>
        <dbReference type="ChEBI" id="CHEBI:16526"/>
        <dbReference type="ChEBI" id="CHEBI:64479"/>
        <dbReference type="ChEBI" id="CHEBI:65264"/>
        <dbReference type="ChEBI" id="CHEBI:78449"/>
        <dbReference type="ChEBI" id="CHEBI:78473"/>
    </reaction>
    <physiologicalReaction direction="left-to-right" evidence="40">
        <dbReference type="Rhea" id="RHEA:41885"/>
    </physiologicalReaction>
</comment>
<comment type="catalytic activity">
    <reaction evidence="45">
        <text>hexadecanoyl-[ACP] + malonyl-[ACP] + H(+) = 3-oxooctadecanoyl-[ACP] + holo-[ACP] + CO2</text>
        <dbReference type="Rhea" id="RHEA:41916"/>
        <dbReference type="Rhea" id="RHEA-COMP:9623"/>
        <dbReference type="Rhea" id="RHEA-COMP:9652"/>
        <dbReference type="Rhea" id="RHEA-COMP:9653"/>
        <dbReference type="Rhea" id="RHEA-COMP:9685"/>
        <dbReference type="ChEBI" id="CHEBI:15378"/>
        <dbReference type="ChEBI" id="CHEBI:16526"/>
        <dbReference type="ChEBI" id="CHEBI:64479"/>
        <dbReference type="ChEBI" id="CHEBI:78449"/>
        <dbReference type="ChEBI" id="CHEBI:78483"/>
        <dbReference type="ChEBI" id="CHEBI:78487"/>
    </reaction>
    <physiologicalReaction direction="left-to-right" evidence="45">
        <dbReference type="Rhea" id="RHEA:41917"/>
    </physiologicalReaction>
</comment>
<evidence type="ECO:0000256" key="59">
    <source>
        <dbReference type="ARBA" id="ARBA00049414"/>
    </source>
</evidence>
<comment type="pathway">
    <text evidence="1">Lipid metabolism.</text>
</comment>
<dbReference type="FunFam" id="3.40.50.720:FF:000209">
    <property type="entry name" value="Polyketide synthase Pks12"/>
    <property type="match status" value="1"/>
</dbReference>
<evidence type="ECO:0000256" key="24">
    <source>
        <dbReference type="ARBA" id="ARBA00023351"/>
    </source>
</evidence>
<comment type="catalytic activity">
    <reaction evidence="62">
        <text>(2E)-decenoyl-[ACP] + NADPH + H(+) = decanoyl-[ACP] + NADP(+)</text>
        <dbReference type="Rhea" id="RHEA:41864"/>
        <dbReference type="Rhea" id="RHEA-COMP:9639"/>
        <dbReference type="Rhea" id="RHEA-COMP:9640"/>
        <dbReference type="ChEBI" id="CHEBI:15378"/>
        <dbReference type="ChEBI" id="CHEBI:57783"/>
        <dbReference type="ChEBI" id="CHEBI:58349"/>
        <dbReference type="ChEBI" id="CHEBI:78467"/>
        <dbReference type="ChEBI" id="CHEBI:78468"/>
    </reaction>
    <physiologicalReaction direction="left-to-right" evidence="62">
        <dbReference type="Rhea" id="RHEA:41865"/>
    </physiologicalReaction>
</comment>
<comment type="catalytic activity">
    <reaction evidence="54">
        <text>3-oxotetradecanoyl-[ACP] + NADPH + H(+) = (3R)-hydroxytetradecanoyl-[ACP] + NADP(+)</text>
        <dbReference type="Rhea" id="RHEA:41888"/>
        <dbReference type="Rhea" id="RHEA-COMP:9645"/>
        <dbReference type="Rhea" id="RHEA-COMP:9646"/>
        <dbReference type="ChEBI" id="CHEBI:15378"/>
        <dbReference type="ChEBI" id="CHEBI:57783"/>
        <dbReference type="ChEBI" id="CHEBI:58349"/>
        <dbReference type="ChEBI" id="CHEBI:78473"/>
        <dbReference type="ChEBI" id="CHEBI:78474"/>
    </reaction>
    <physiologicalReaction direction="left-to-right" evidence="54">
        <dbReference type="Rhea" id="RHEA:41889"/>
    </physiologicalReaction>
</comment>
<dbReference type="Pfam" id="PF21149">
    <property type="entry name" value="FAS_pseudo-KR"/>
    <property type="match status" value="1"/>
</dbReference>
<evidence type="ECO:0000256" key="20">
    <source>
        <dbReference type="ARBA" id="ARBA00023098"/>
    </source>
</evidence>
<sequence>MKEEKYEIVITGMSGKFPESENISEFASNLFNSVDMVREHNDRWPSGAYNIPTRYGAIKDLSKFDSIFFGIHAKQVNVMDPQLRILMELTYEAIVDSGLFLCVFIGASTSETHDYFCDKMKDICGYEMTGCTRSMFANRISYFYDLNGPSYTVDTACSSGMVALDNARTAIEIGLCDAAIVGASGILIRPSSFAQFNKLGMLSKTGKCHSFDSECDGYVRSDALGVIILQKSTNARRIYADLVYSKHNTDGFKEQGVTYPSGNMQAKLFKEIYNHIDLDPSKVGWIEAHGTGTKVGDPEEVNSIASVFLSKDHQSNRSGPLYLTSVKSNCGHSEPASGLVALIRVLICMRYKKISPNLHYNSPNPDIPALGNGLHVVTGKCINWPVTGKDNYVGINSFGFGGANVHALLKYPKSENIGSVLDKKLIIYSGRNENTLKETLNDISKISCNIKNLQFLENTIYSEHDFRGYVLAEGGLSDLKCEEPIIAPRLFDKPYVVYIFSGMGCQWIGMGLSMMHIKVFRNSLIRINTYLTPFNIDIFDLLNETNAAIYESIVKVFVMIASIQIALVDLLDHIGVKPNMMIGHSVGELGCSYADGGLTAQQTVLAAYYRGMAVERSNLPKGAMAAIGISWKETNEMCPENVYPACNNCDDSVTISGNDEDVKMFVKNLDEKNIFARNVNSSSIAFHSPHMKLAAPALRKYLKKLIPDAKAISEKWISTSNHDTKEQRFCSADYHVNNLISPVRFHEATMKIPKNSLVIEVAAHNLLQSILKRSLNSCTIIGLMNRKNTNIDYLLNSLGQCFLAGLQFNPSLLFSDSIEYPMTDNIDIMSPLIKWDHSTKWVVASSLEVDYLNGKSRNKIEISYNVSDGECDAYIKNHIIDGRSLFPATGYVYTVWKAFAQDKGKSIEDLSVEIFNVNIKRAVILPDNGLVTFEITFLPDSNKFILLNKSSVIVTGEICELGDTYIEKKNPEWISAINNELSEDVITFTHDEAYTYLRVRGYDYNEEFRLIQNCTTNSLSANIKWDGLWIPFMDNMLQMSIFSQKSNALFIPVSIKSLTINPKLHKSFECGQIVEYKKVKYENVCECGGIVIEGLTVNKAPRKIDSEKSITETYKFVEFNSSNVLNDNIENLLNCENSIIVFEMLNLIFDNMKNPNILNVHDFTDMKMFKPIKFWINTQPLISSNYTVSLVFDESLVQKYNLKISDFVENDVGLIIINSNSDNLEKIAKRPLKQDLFLLVIDNVEMLHLNKFDVAYHRVGRNGSATLYLKRASKEKTIPTESQIIRINNDEFSWVEKIKNALILNQNRIWIISNFKNSGIIGLMKCLRRESLGYKFRCFWNVGGDFSVENEKFIKCVNGDLTYNILQDGRLGFMAHCPSIMDTNVITENAYVNTLMRGDLSSLRWIQSPLYTENDSKKYTLCDIIYSSLNFRDIMLATGRLSPESIPGNFQLGDPILGLEFSGYSQDEKIMGIVPAKGLATNVLVNKSFIWKIPELWTMAQAATVPVVYTTAYYSLIVRGNIKKGEWVLIHSGSGGVGQASIRIAHSIGCNIITTVGSDKKKQILLSLFPWLKPEHITDSRNFKNFQSHVLNLTKGYGVDVVLNSLSGQFLQVSLDLIADHGRFLEIGKADLSNNSKLGMSVFLRNISFHGILLDSLMSSKNCEWPIVSQLLKEGIESGVVLPLCFTKFNTDQLEEAFRYMATGKHIGKVLINVNSSSVNALRKTYCCPDKEYILFGGLGGIGLEFCEWLISRGAKNITLTSRSGIKNSYQKVKLAYFIECGVNLKIEKINISNSNEMLIMLNKITKNREIDGVFNLAAITIDAMMENQTAESFSKVCEAKYSGTLNLDNCLRQLQFNPRWFVCFSSISCGRGNAGQCNYGFANSAMESICKSRRDDGLNGVAIQWGAVGDVGMAISLIGSNSVSIGGTMPQRIPSVLTCMDKILSSNSETYSVFSLADKTISDSAKEFDMMMALAKILGVADLSVLPLTSKLSTLGLDSLMTVEIKQFLENKYDLSLNSKEIRNLTLSDINLISEAGSLTENEPKSIISDPLHKEKLERKRSSIVFKKNIANRYNIAKLVADDCIVLMNKNGSARNGSLLPKLNLEENDIVCEENRIKQKNLHCRIVSNASSSGCSATDIGSISSIDSAIISEPDSNAITKSLKFNNYTSLFIVHPLEGTVQSLYELAKYIKGRVYGVQCCRSAPLTNINDLAMFYIQVVEIKKIQPIGPYRLAGYSYGCNLVVVIAHILEQQCEHIENIYFLDGSHKYVYIRMREEISNISNQERVIFTRSLCYFTNQFLSIDIPSFNDELLALPSQKEQLQKTVSMIQDHSPIQNERDIIDAHYIFQKLLFLCLDHRVEFKLKTKNIIFVRSTDNSNTKLIESDGEDFGLQSVCEEKIKIHVASGDHTSFITGSNALKLAKTLKLH</sequence>
<keyword evidence="18" id="KW-0560">Oxidoreductase</keyword>
<accession>A0A177B2C3</accession>
<evidence type="ECO:0000256" key="3">
    <source>
        <dbReference type="ARBA" id="ARBA00012480"/>
    </source>
</evidence>
<evidence type="ECO:0000256" key="23">
    <source>
        <dbReference type="ARBA" id="ARBA00023332"/>
    </source>
</evidence>
<evidence type="ECO:0000256" key="17">
    <source>
        <dbReference type="ARBA" id="ARBA00022990"/>
    </source>
</evidence>
<dbReference type="SUPFAM" id="SSF53474">
    <property type="entry name" value="alpha/beta-Hydrolases"/>
    <property type="match status" value="1"/>
</dbReference>
<keyword evidence="9" id="KW-0444">Lipid biosynthesis</keyword>
<dbReference type="Gene3D" id="3.10.129.110">
    <property type="entry name" value="Polyketide synthase dehydratase"/>
    <property type="match status" value="1"/>
</dbReference>
<dbReference type="InterPro" id="IPR013968">
    <property type="entry name" value="PKS_KR"/>
</dbReference>
<dbReference type="SUPFAM" id="SSF50129">
    <property type="entry name" value="GroES-like"/>
    <property type="match status" value="1"/>
</dbReference>
<comment type="catalytic activity">
    <reaction evidence="27">
        <text>a (3R)-hydroxyacyl-[ACP] = a (2E)-enoyl-[ACP] + H2O</text>
        <dbReference type="Rhea" id="RHEA:13097"/>
        <dbReference type="Rhea" id="RHEA-COMP:9925"/>
        <dbReference type="Rhea" id="RHEA-COMP:9945"/>
        <dbReference type="ChEBI" id="CHEBI:15377"/>
        <dbReference type="ChEBI" id="CHEBI:78784"/>
        <dbReference type="ChEBI" id="CHEBI:78827"/>
        <dbReference type="EC" id="4.2.1.59"/>
    </reaction>
    <physiologicalReaction direction="left-to-right" evidence="27">
        <dbReference type="Rhea" id="RHEA:13098"/>
    </physiologicalReaction>
</comment>